<dbReference type="Pfam" id="PF21714">
    <property type="entry name" value="KaiA_N"/>
    <property type="match status" value="1"/>
</dbReference>
<dbReference type="AlphaFoldDB" id="A0A2T1LXX3"/>
<dbReference type="SMART" id="SM01247">
    <property type="entry name" value="KaiA"/>
    <property type="match status" value="1"/>
</dbReference>
<dbReference type="GO" id="GO:0007623">
    <property type="term" value="P:circadian rhythm"/>
    <property type="evidence" value="ECO:0007669"/>
    <property type="project" value="InterPro"/>
</dbReference>
<dbReference type="Gene3D" id="1.10.1240.30">
    <property type="entry name" value="KaiA/RbsU domain"/>
    <property type="match status" value="1"/>
</dbReference>
<dbReference type="PROSITE" id="PS51430">
    <property type="entry name" value="KAIA_N"/>
    <property type="match status" value="1"/>
</dbReference>
<gene>
    <name evidence="5" type="ORF">C7H19_10925</name>
</gene>
<accession>A0A2T1LXX3</accession>
<dbReference type="Pfam" id="PF07688">
    <property type="entry name" value="KaiA"/>
    <property type="match status" value="1"/>
</dbReference>
<dbReference type="InterPro" id="IPR017944">
    <property type="entry name" value="KaiA/RbsU_helical_domain_sf"/>
</dbReference>
<dbReference type="SUPFAM" id="SSF52172">
    <property type="entry name" value="CheY-like"/>
    <property type="match status" value="1"/>
</dbReference>
<protein>
    <recommendedName>
        <fullName evidence="2">Circadian clock oscillator protein KaiA</fullName>
    </recommendedName>
</protein>
<dbReference type="Gene3D" id="3.40.50.2300">
    <property type="match status" value="1"/>
</dbReference>
<dbReference type="EMBL" id="PXOH01000010">
    <property type="protein sequence ID" value="PSF37226.1"/>
    <property type="molecule type" value="Genomic_DNA"/>
</dbReference>
<keyword evidence="6" id="KW-1185">Reference proteome</keyword>
<evidence type="ECO:0000256" key="2">
    <source>
        <dbReference type="ARBA" id="ARBA00034852"/>
    </source>
</evidence>
<dbReference type="InterPro" id="IPR020856">
    <property type="entry name" value="Circadian_clock_protein_KaiA_C"/>
</dbReference>
<sequence>MSFRLTIYLFVLDPDLTQSLRTLLNEERYDLYFIQSPDEFINCLEEHKEKIDCLIVYNQSSFLPFFNQLYEEGLLLPIVIISDELSIESVHGEHPTHFYHRAEIQIEKEKIKEISSLIDHAIAQFLHLGPNCSLAEQNVLKTRANSYEDKQSFLLLQQRRLAEKLKERLGYLGVYYKRNPQLFYRNLSTSDKQELLKQLKNDYREIILNYFSTESSINQEIDQFVNQVFFADVSVSQILEIHMELIDIFSQQLKLEGRSEEILLDYRLALIDILAHLGEMYRRSIPREDIPYELLFSLD</sequence>
<evidence type="ECO:0000259" key="4">
    <source>
        <dbReference type="PROSITE" id="PS51431"/>
    </source>
</evidence>
<dbReference type="OrthoDB" id="513549at2"/>
<dbReference type="InterPro" id="IPR011648">
    <property type="entry name" value="Circadian_clock_KaiA"/>
</dbReference>
<evidence type="ECO:0000256" key="1">
    <source>
        <dbReference type="ARBA" id="ARBA00023108"/>
    </source>
</evidence>
<reference evidence="5 6" key="1">
    <citation type="submission" date="2018-03" db="EMBL/GenBank/DDBJ databases">
        <title>The ancient ancestry and fast evolution of plastids.</title>
        <authorList>
            <person name="Moore K.R."/>
            <person name="Magnabosco C."/>
            <person name="Momper L."/>
            <person name="Gold D.A."/>
            <person name="Bosak T."/>
            <person name="Fournier G.P."/>
        </authorList>
    </citation>
    <scope>NUCLEOTIDE SEQUENCE [LARGE SCALE GENOMIC DNA]</scope>
    <source>
        <strain evidence="5 6">CCALA 016</strain>
    </source>
</reference>
<dbReference type="RefSeq" id="WP_106456915.1">
    <property type="nucleotide sequence ID" value="NZ_PXOH01000010.1"/>
</dbReference>
<feature type="domain" description="KaiA N-terminal" evidence="3">
    <location>
        <begin position="1"/>
        <end position="169"/>
    </location>
</feature>
<keyword evidence="1" id="KW-0090">Biological rhythms</keyword>
<proteinExistence type="predicted"/>
<evidence type="ECO:0000259" key="3">
    <source>
        <dbReference type="PROSITE" id="PS51430"/>
    </source>
</evidence>
<dbReference type="PROSITE" id="PS51431">
    <property type="entry name" value="KAIA_C"/>
    <property type="match status" value="1"/>
</dbReference>
<dbReference type="InterPro" id="IPR011006">
    <property type="entry name" value="CheY-like_superfamily"/>
</dbReference>
<organism evidence="5 6">
    <name type="scientific">Aphanothece hegewaldii CCALA 016</name>
    <dbReference type="NCBI Taxonomy" id="2107694"/>
    <lineage>
        <taxon>Bacteria</taxon>
        <taxon>Bacillati</taxon>
        <taxon>Cyanobacteriota</taxon>
        <taxon>Cyanophyceae</taxon>
        <taxon>Oscillatoriophycideae</taxon>
        <taxon>Chroococcales</taxon>
        <taxon>Aphanothecaceae</taxon>
        <taxon>Aphanothece</taxon>
    </lineage>
</organism>
<comment type="caution">
    <text evidence="5">The sequence shown here is derived from an EMBL/GenBank/DDBJ whole genome shotgun (WGS) entry which is preliminary data.</text>
</comment>
<evidence type="ECO:0000313" key="6">
    <source>
        <dbReference type="Proteomes" id="UP000239001"/>
    </source>
</evidence>
<name>A0A2T1LXX3_9CHRO</name>
<reference evidence="5 6" key="2">
    <citation type="submission" date="2018-03" db="EMBL/GenBank/DDBJ databases">
        <authorList>
            <person name="Keele B.F."/>
        </authorList>
    </citation>
    <scope>NUCLEOTIDE SEQUENCE [LARGE SCALE GENOMIC DNA]</scope>
    <source>
        <strain evidence="5 6">CCALA 016</strain>
    </source>
</reference>
<dbReference type="Proteomes" id="UP000239001">
    <property type="component" value="Unassembled WGS sequence"/>
</dbReference>
<dbReference type="InterPro" id="IPR020844">
    <property type="entry name" value="Circadian_clock_KaiA_N"/>
</dbReference>
<dbReference type="SUPFAM" id="SSF101215">
    <property type="entry name" value="KaiA/RbsU domain"/>
    <property type="match status" value="1"/>
</dbReference>
<feature type="domain" description="KaiA C-terminal" evidence="4">
    <location>
        <begin position="179"/>
        <end position="287"/>
    </location>
</feature>
<evidence type="ECO:0000313" key="5">
    <source>
        <dbReference type="EMBL" id="PSF37226.1"/>
    </source>
</evidence>